<keyword evidence="11" id="KW-1185">Reference proteome</keyword>
<feature type="active site" evidence="6">
    <location>
        <position position="216"/>
    </location>
</feature>
<feature type="disulfide bond" evidence="6">
    <location>
        <begin position="163"/>
        <end position="318"/>
    </location>
</feature>
<comment type="cofactor">
    <cofactor evidence="6 7">
        <name>Zn(2+)</name>
        <dbReference type="ChEBI" id="CHEBI:29105"/>
    </cofactor>
    <text evidence="6 7">Binds 1 zinc ion per subunit.</text>
</comment>
<name>A0ABQ9JWY1_9CUCU</name>
<dbReference type="InterPro" id="IPR001506">
    <property type="entry name" value="Peptidase_M12A"/>
</dbReference>
<dbReference type="SUPFAM" id="SSF53254">
    <property type="entry name" value="Phosphoglycerate mutase-like"/>
    <property type="match status" value="1"/>
</dbReference>
<dbReference type="CDD" id="cd04280">
    <property type="entry name" value="ZnMc_astacin_like"/>
    <property type="match status" value="1"/>
</dbReference>
<sequence length="683" mass="78224">MAHVYARPHHMLQTEEEVLDIVEDDPSTSTREIARQDRTIQFLNVGVVVLHTSDTLPITEDDNQLDSDPVDLAYLGGRAFSSPDPETGKKVENWNEASPKNPEELGEYAEGDIVFPERSRNGMVAQTFRWKDGVVPYEIAGSFSSSDLDRINRAIAIYKKYTCVTFRPRTANDKDYISIVSGRSGCWSSVGRIGGKQEVNLQSPSCTTKVGTPLHELMHAIGFLHEQNRYERDDYVDIVWRNIKNGHKSNFDKADKGTTDGFGVEYDYRSVMHYSNTAFSINGQPTIIPKDSSKVKKIGQRDGFSRGDITKINAMYNCPEKTLDVTKGNSSEPLPAENTDKENIEKEQSSNPLLFRHGARTPIKTYRNDPYADVSCWPEGYGQLTNIGKEEQFQLGRWLRERYDHFLPRKYHKNDITVSSSNFDRCLMSAAVNLAGLYPPEDDQIWNKELLWQPIPIHTAPIQQDPLLAQQKACPKFNRLCKKLTQTKLYQNYFKQYSDLFQYLSEHSGDPITNFEQMRKLYDTLFVQNLNNMTLPNWTKAVFPKPLQEICDFSWTTYTDVPELARLKSGPLINHITTHFENITSGMQDIPKFVMLSAHDDTISNLLNALRVFDGKWPPYSTTVIFELRRDAKRIFLNALYKKSTNTTRLCLPGCDFDCDFGKFVELTKPVRPSLKEWEKECI</sequence>
<feature type="binding site" evidence="6">
    <location>
        <position position="225"/>
    </location>
    <ligand>
        <name>Zn(2+)</name>
        <dbReference type="ChEBI" id="CHEBI:29105"/>
        <note>catalytic</note>
    </ligand>
</feature>
<dbReference type="Pfam" id="PF01400">
    <property type="entry name" value="Astacin"/>
    <property type="match status" value="1"/>
</dbReference>
<dbReference type="PANTHER" id="PTHR10127:SF780">
    <property type="entry name" value="METALLOENDOPEPTIDASE"/>
    <property type="match status" value="1"/>
</dbReference>
<keyword evidence="3 6" id="KW-0378">Hydrolase</keyword>
<comment type="caution">
    <text evidence="10">The sequence shown here is derived from an EMBL/GenBank/DDBJ whole genome shotgun (WGS) entry which is preliminary data.</text>
</comment>
<proteinExistence type="predicted"/>
<comment type="caution">
    <text evidence="6">Lacks conserved residue(s) required for the propagation of feature annotation.</text>
</comment>
<keyword evidence="6" id="KW-1015">Disulfide bond</keyword>
<evidence type="ECO:0000256" key="3">
    <source>
        <dbReference type="ARBA" id="ARBA00022801"/>
    </source>
</evidence>
<feature type="compositionally biased region" description="Basic and acidic residues" evidence="8">
    <location>
        <begin position="338"/>
        <end position="348"/>
    </location>
</feature>
<dbReference type="InterPro" id="IPR029033">
    <property type="entry name" value="His_PPase_superfam"/>
</dbReference>
<dbReference type="InterPro" id="IPR034035">
    <property type="entry name" value="Astacin-like_dom"/>
</dbReference>
<feature type="region of interest" description="Disordered" evidence="8">
    <location>
        <begin position="323"/>
        <end position="349"/>
    </location>
</feature>
<evidence type="ECO:0000256" key="1">
    <source>
        <dbReference type="ARBA" id="ARBA00022670"/>
    </source>
</evidence>
<dbReference type="SMART" id="SM00235">
    <property type="entry name" value="ZnMc"/>
    <property type="match status" value="1"/>
</dbReference>
<dbReference type="InterPro" id="IPR024079">
    <property type="entry name" value="MetalloPept_cat_dom_sf"/>
</dbReference>
<feature type="binding site" evidence="6">
    <location>
        <position position="219"/>
    </location>
    <ligand>
        <name>Zn(2+)</name>
        <dbReference type="ChEBI" id="CHEBI:29105"/>
        <note>catalytic</note>
    </ligand>
</feature>
<keyword evidence="5 6" id="KW-0482">Metalloprotease</keyword>
<dbReference type="SUPFAM" id="SSF55486">
    <property type="entry name" value="Metalloproteases ('zincins'), catalytic domain"/>
    <property type="match status" value="1"/>
</dbReference>
<organism evidence="10 11">
    <name type="scientific">Molorchus minor</name>
    <dbReference type="NCBI Taxonomy" id="1323400"/>
    <lineage>
        <taxon>Eukaryota</taxon>
        <taxon>Metazoa</taxon>
        <taxon>Ecdysozoa</taxon>
        <taxon>Arthropoda</taxon>
        <taxon>Hexapoda</taxon>
        <taxon>Insecta</taxon>
        <taxon>Pterygota</taxon>
        <taxon>Neoptera</taxon>
        <taxon>Endopterygota</taxon>
        <taxon>Coleoptera</taxon>
        <taxon>Polyphaga</taxon>
        <taxon>Cucujiformia</taxon>
        <taxon>Chrysomeloidea</taxon>
        <taxon>Cerambycidae</taxon>
        <taxon>Lamiinae</taxon>
        <taxon>Monochamini</taxon>
        <taxon>Molorchus</taxon>
    </lineage>
</organism>
<evidence type="ECO:0000256" key="8">
    <source>
        <dbReference type="SAM" id="MobiDB-lite"/>
    </source>
</evidence>
<dbReference type="EC" id="3.4.24.-" evidence="7"/>
<evidence type="ECO:0000256" key="7">
    <source>
        <dbReference type="RuleBase" id="RU361183"/>
    </source>
</evidence>
<dbReference type="PRINTS" id="PR00480">
    <property type="entry name" value="ASTACIN"/>
</dbReference>
<dbReference type="PROSITE" id="PS51864">
    <property type="entry name" value="ASTACIN"/>
    <property type="match status" value="1"/>
</dbReference>
<protein>
    <recommendedName>
        <fullName evidence="7">Metalloendopeptidase</fullName>
        <ecNumber evidence="7">3.4.24.-</ecNumber>
    </recommendedName>
</protein>
<evidence type="ECO:0000313" key="11">
    <source>
        <dbReference type="Proteomes" id="UP001162164"/>
    </source>
</evidence>
<evidence type="ECO:0000256" key="5">
    <source>
        <dbReference type="ARBA" id="ARBA00023049"/>
    </source>
</evidence>
<dbReference type="InterPro" id="IPR006026">
    <property type="entry name" value="Peptidase_Metallo"/>
</dbReference>
<keyword evidence="4 6" id="KW-0862">Zinc</keyword>
<feature type="binding site" evidence="6">
    <location>
        <position position="215"/>
    </location>
    <ligand>
        <name>Zn(2+)</name>
        <dbReference type="ChEBI" id="CHEBI:29105"/>
        <note>catalytic</note>
    </ligand>
</feature>
<dbReference type="EMBL" id="JAPWTJ010000139">
    <property type="protein sequence ID" value="KAJ8982217.1"/>
    <property type="molecule type" value="Genomic_DNA"/>
</dbReference>
<dbReference type="CDD" id="cd07061">
    <property type="entry name" value="HP_HAP_like"/>
    <property type="match status" value="1"/>
</dbReference>
<dbReference type="InterPro" id="IPR000560">
    <property type="entry name" value="His_Pase_clade-2"/>
</dbReference>
<reference evidence="10" key="1">
    <citation type="journal article" date="2023" name="Insect Mol. Biol.">
        <title>Genome sequencing provides insights into the evolution of gene families encoding plant cell wall-degrading enzymes in longhorned beetles.</title>
        <authorList>
            <person name="Shin N.R."/>
            <person name="Okamura Y."/>
            <person name="Kirsch R."/>
            <person name="Pauchet Y."/>
        </authorList>
    </citation>
    <scope>NUCLEOTIDE SEQUENCE</scope>
    <source>
        <strain evidence="10">MMC_N1</strain>
    </source>
</reference>
<feature type="region of interest" description="Disordered" evidence="8">
    <location>
        <begin position="82"/>
        <end position="103"/>
    </location>
</feature>
<gene>
    <name evidence="10" type="ORF">NQ317_013519</name>
</gene>
<accession>A0ABQ9JWY1</accession>
<dbReference type="Proteomes" id="UP001162164">
    <property type="component" value="Unassembled WGS sequence"/>
</dbReference>
<keyword evidence="2 6" id="KW-0479">Metal-binding</keyword>
<dbReference type="Gene3D" id="3.40.50.1240">
    <property type="entry name" value="Phosphoglycerate mutase-like"/>
    <property type="match status" value="1"/>
</dbReference>
<evidence type="ECO:0000256" key="4">
    <source>
        <dbReference type="ARBA" id="ARBA00022833"/>
    </source>
</evidence>
<feature type="domain" description="Peptidase M12A" evidence="9">
    <location>
        <begin position="121"/>
        <end position="319"/>
    </location>
</feature>
<evidence type="ECO:0000313" key="10">
    <source>
        <dbReference type="EMBL" id="KAJ8982217.1"/>
    </source>
</evidence>
<evidence type="ECO:0000259" key="9">
    <source>
        <dbReference type="PROSITE" id="PS51864"/>
    </source>
</evidence>
<evidence type="ECO:0000256" key="6">
    <source>
        <dbReference type="PROSITE-ProRule" id="PRU01211"/>
    </source>
</evidence>
<dbReference type="Gene3D" id="3.40.390.10">
    <property type="entry name" value="Collagenase (Catalytic Domain)"/>
    <property type="match status" value="1"/>
</dbReference>
<dbReference type="PANTHER" id="PTHR10127">
    <property type="entry name" value="DISCOIDIN, CUB, EGF, LAMININ , AND ZINC METALLOPROTEASE DOMAIN CONTAINING"/>
    <property type="match status" value="1"/>
</dbReference>
<dbReference type="Pfam" id="PF00328">
    <property type="entry name" value="His_Phos_2"/>
    <property type="match status" value="1"/>
</dbReference>
<evidence type="ECO:0000256" key="2">
    <source>
        <dbReference type="ARBA" id="ARBA00022723"/>
    </source>
</evidence>
<keyword evidence="1 6" id="KW-0645">Protease</keyword>